<name>A0AB40CRN1_DIOCR</name>
<dbReference type="PANTHER" id="PTHR16223">
    <property type="entry name" value="TRANSCRIPTION FACTOR BHLH83-RELATED"/>
    <property type="match status" value="1"/>
</dbReference>
<organism evidence="8 9">
    <name type="scientific">Dioscorea cayennensis subsp. rotundata</name>
    <name type="common">White Guinea yam</name>
    <name type="synonym">Dioscorea rotundata</name>
    <dbReference type="NCBI Taxonomy" id="55577"/>
    <lineage>
        <taxon>Eukaryota</taxon>
        <taxon>Viridiplantae</taxon>
        <taxon>Streptophyta</taxon>
        <taxon>Embryophyta</taxon>
        <taxon>Tracheophyta</taxon>
        <taxon>Spermatophyta</taxon>
        <taxon>Magnoliopsida</taxon>
        <taxon>Liliopsida</taxon>
        <taxon>Dioscoreales</taxon>
        <taxon>Dioscoreaceae</taxon>
        <taxon>Dioscorea</taxon>
    </lineage>
</organism>
<reference evidence="9" key="1">
    <citation type="submission" date="2025-08" db="UniProtKB">
        <authorList>
            <consortium name="RefSeq"/>
        </authorList>
    </citation>
    <scope>IDENTIFICATION</scope>
</reference>
<dbReference type="RefSeq" id="XP_039142732.1">
    <property type="nucleotide sequence ID" value="XM_039286798.1"/>
</dbReference>
<dbReference type="CDD" id="cd11393">
    <property type="entry name" value="bHLH_AtbHLH_like"/>
    <property type="match status" value="1"/>
</dbReference>
<dbReference type="InterPro" id="IPR045843">
    <property type="entry name" value="IND-like"/>
</dbReference>
<evidence type="ECO:0000256" key="2">
    <source>
        <dbReference type="ARBA" id="ARBA00005510"/>
    </source>
</evidence>
<evidence type="ECO:0000256" key="1">
    <source>
        <dbReference type="ARBA" id="ARBA00004123"/>
    </source>
</evidence>
<dbReference type="InterPro" id="IPR045239">
    <property type="entry name" value="bHLH95_bHLH"/>
</dbReference>
<accession>A0AB40CRN1</accession>
<dbReference type="InterPro" id="IPR011598">
    <property type="entry name" value="bHLH_dom"/>
</dbReference>
<keyword evidence="5" id="KW-0539">Nucleus</keyword>
<protein>
    <submittedName>
        <fullName evidence="9">Transcription factor bHLH68-like isoform X1</fullName>
    </submittedName>
</protein>
<evidence type="ECO:0000313" key="9">
    <source>
        <dbReference type="RefSeq" id="XP_039142732.1"/>
    </source>
</evidence>
<evidence type="ECO:0000256" key="3">
    <source>
        <dbReference type="ARBA" id="ARBA00023015"/>
    </source>
</evidence>
<dbReference type="GeneID" id="120280073"/>
<dbReference type="InterPro" id="IPR036638">
    <property type="entry name" value="HLH_DNA-bd_sf"/>
</dbReference>
<feature type="region of interest" description="Disordered" evidence="6">
    <location>
        <begin position="162"/>
        <end position="181"/>
    </location>
</feature>
<evidence type="ECO:0000259" key="7">
    <source>
        <dbReference type="PROSITE" id="PS50888"/>
    </source>
</evidence>
<dbReference type="GO" id="GO:0046983">
    <property type="term" value="F:protein dimerization activity"/>
    <property type="evidence" value="ECO:0007669"/>
    <property type="project" value="InterPro"/>
</dbReference>
<keyword evidence="8" id="KW-1185">Reference proteome</keyword>
<feature type="compositionally biased region" description="Low complexity" evidence="6">
    <location>
        <begin position="165"/>
        <end position="180"/>
    </location>
</feature>
<keyword evidence="3" id="KW-0805">Transcription regulation</keyword>
<evidence type="ECO:0000256" key="4">
    <source>
        <dbReference type="ARBA" id="ARBA00023163"/>
    </source>
</evidence>
<gene>
    <name evidence="9" type="primary">LOC120280073</name>
</gene>
<dbReference type="AlphaFoldDB" id="A0AB40CRN1"/>
<evidence type="ECO:0000313" key="8">
    <source>
        <dbReference type="Proteomes" id="UP001515500"/>
    </source>
</evidence>
<feature type="domain" description="BHLH" evidence="7">
    <location>
        <begin position="171"/>
        <end position="220"/>
    </location>
</feature>
<sequence length="298" mass="32152">MMNRSVFQSSSSCLWSSINPSSSTPPSLFSSSSSSSSSSLSHHSSLPSTFLPFSQLLLGGGEQMVDEEERYFVYGLHDDHDDDHDHQVFGIKGVKSYGDHEEEEDEIIHATTTTTTTTTTSSCSQALQSLSSPKSCVTTLDFSKRVHDSECNSREGGVALKKAKVQSSSSSSSTSSQASLKVRKEKLGDRVAALHQLVSPFGKTDTASVLQEAIGYIRFLHSQIEALTSPYIATASSHSVQGGRNCIFIEDYEQISNEESRRDLKSRGLCLVPVSITPQIGSENGADFWAPSCCGSSV</sequence>
<dbReference type="GO" id="GO:0000981">
    <property type="term" value="F:DNA-binding transcription factor activity, RNA polymerase II-specific"/>
    <property type="evidence" value="ECO:0007669"/>
    <property type="project" value="TreeGrafter"/>
</dbReference>
<dbReference type="PROSITE" id="PS50888">
    <property type="entry name" value="BHLH"/>
    <property type="match status" value="1"/>
</dbReference>
<evidence type="ECO:0000256" key="6">
    <source>
        <dbReference type="SAM" id="MobiDB-lite"/>
    </source>
</evidence>
<dbReference type="SUPFAM" id="SSF47459">
    <property type="entry name" value="HLH, helix-loop-helix DNA-binding domain"/>
    <property type="match status" value="1"/>
</dbReference>
<dbReference type="GO" id="GO:0005634">
    <property type="term" value="C:nucleus"/>
    <property type="evidence" value="ECO:0007669"/>
    <property type="project" value="UniProtKB-SubCell"/>
</dbReference>
<comment type="subcellular location">
    <subcellularLocation>
        <location evidence="1">Nucleus</location>
    </subcellularLocation>
</comment>
<dbReference type="GO" id="GO:0000978">
    <property type="term" value="F:RNA polymerase II cis-regulatory region sequence-specific DNA binding"/>
    <property type="evidence" value="ECO:0007669"/>
    <property type="project" value="TreeGrafter"/>
</dbReference>
<keyword evidence="4" id="KW-0804">Transcription</keyword>
<comment type="similarity">
    <text evidence="2">Belongs to the bHLH protein family.</text>
</comment>
<dbReference type="PANTHER" id="PTHR16223:SF238">
    <property type="entry name" value="TRANSCRIPTION FACTOR BHLH114"/>
    <property type="match status" value="1"/>
</dbReference>
<proteinExistence type="inferred from homology"/>
<dbReference type="Gene3D" id="4.10.280.10">
    <property type="entry name" value="Helix-loop-helix DNA-binding domain"/>
    <property type="match status" value="1"/>
</dbReference>
<evidence type="ECO:0000256" key="5">
    <source>
        <dbReference type="ARBA" id="ARBA00023242"/>
    </source>
</evidence>
<dbReference type="Proteomes" id="UP001515500">
    <property type="component" value="Chromosome 17"/>
</dbReference>